<evidence type="ECO:0000259" key="4">
    <source>
        <dbReference type="PROSITE" id="PS50110"/>
    </source>
</evidence>
<feature type="domain" description="Response regulatory" evidence="4">
    <location>
        <begin position="6"/>
        <end position="119"/>
    </location>
</feature>
<dbReference type="InterPro" id="IPR001789">
    <property type="entry name" value="Sig_transdc_resp-reg_receiver"/>
</dbReference>
<dbReference type="GO" id="GO:0052621">
    <property type="term" value="F:diguanylate cyclase activity"/>
    <property type="evidence" value="ECO:0007669"/>
    <property type="project" value="UniProtKB-EC"/>
</dbReference>
<comment type="caution">
    <text evidence="6">The sequence shown here is derived from an EMBL/GenBank/DDBJ whole genome shotgun (WGS) entry which is preliminary data.</text>
</comment>
<dbReference type="Pfam" id="PF00990">
    <property type="entry name" value="GGDEF"/>
    <property type="match status" value="1"/>
</dbReference>
<dbReference type="SUPFAM" id="SSF55073">
    <property type="entry name" value="Nucleotide cyclase"/>
    <property type="match status" value="1"/>
</dbReference>
<accession>U7D9M2</accession>
<dbReference type="CDD" id="cd00156">
    <property type="entry name" value="REC"/>
    <property type="match status" value="1"/>
</dbReference>
<dbReference type="InterPro" id="IPR050469">
    <property type="entry name" value="Diguanylate_Cyclase"/>
</dbReference>
<dbReference type="InterPro" id="IPR011006">
    <property type="entry name" value="CheY-like_superfamily"/>
</dbReference>
<dbReference type="Proteomes" id="UP000017148">
    <property type="component" value="Unassembled WGS sequence"/>
</dbReference>
<dbReference type="STRING" id="1313304.CALK_1230"/>
<feature type="modified residue" description="4-aspartylphosphate" evidence="3">
    <location>
        <position position="54"/>
    </location>
</feature>
<evidence type="ECO:0000313" key="6">
    <source>
        <dbReference type="EMBL" id="ERP31787.1"/>
    </source>
</evidence>
<dbReference type="PROSITE" id="PS50110">
    <property type="entry name" value="RESPONSE_REGULATORY"/>
    <property type="match status" value="1"/>
</dbReference>
<dbReference type="InterPro" id="IPR029787">
    <property type="entry name" value="Nucleotide_cyclase"/>
</dbReference>
<comment type="catalytic activity">
    <reaction evidence="2">
        <text>2 GTP = 3',3'-c-di-GMP + 2 diphosphate</text>
        <dbReference type="Rhea" id="RHEA:24898"/>
        <dbReference type="ChEBI" id="CHEBI:33019"/>
        <dbReference type="ChEBI" id="CHEBI:37565"/>
        <dbReference type="ChEBI" id="CHEBI:58805"/>
        <dbReference type="EC" id="2.7.7.65"/>
    </reaction>
</comment>
<evidence type="ECO:0000313" key="7">
    <source>
        <dbReference type="Proteomes" id="UP000017148"/>
    </source>
</evidence>
<dbReference type="PANTHER" id="PTHR45138:SF9">
    <property type="entry name" value="DIGUANYLATE CYCLASE DGCM-RELATED"/>
    <property type="match status" value="1"/>
</dbReference>
<dbReference type="InterPro" id="IPR043128">
    <property type="entry name" value="Rev_trsase/Diguanyl_cyclase"/>
</dbReference>
<dbReference type="InterPro" id="IPR000160">
    <property type="entry name" value="GGDEF_dom"/>
</dbReference>
<dbReference type="SMART" id="SM00267">
    <property type="entry name" value="GGDEF"/>
    <property type="match status" value="1"/>
</dbReference>
<dbReference type="SMART" id="SM00448">
    <property type="entry name" value="REC"/>
    <property type="match status" value="1"/>
</dbReference>
<dbReference type="Gene3D" id="3.40.50.2300">
    <property type="match status" value="1"/>
</dbReference>
<evidence type="ECO:0000256" key="2">
    <source>
        <dbReference type="ARBA" id="ARBA00034247"/>
    </source>
</evidence>
<dbReference type="CDD" id="cd01949">
    <property type="entry name" value="GGDEF"/>
    <property type="match status" value="1"/>
</dbReference>
<dbReference type="OrthoDB" id="9812260at2"/>
<reference evidence="6 7" key="1">
    <citation type="journal article" date="2013" name="Environ. Microbiol.">
        <title>Genome analysis of Chitinivibrio alkaliphilus gen. nov., sp. nov., a novel extremely haloalkaliphilic anaerobic chitinolytic bacterium from the candidate phylum Termite Group 3.</title>
        <authorList>
            <person name="Sorokin D.Y."/>
            <person name="Gumerov V.M."/>
            <person name="Rakitin A.L."/>
            <person name="Beletsky A.V."/>
            <person name="Damste J.S."/>
            <person name="Muyzer G."/>
            <person name="Mardanov A.V."/>
            <person name="Ravin N.V."/>
        </authorList>
    </citation>
    <scope>NUCLEOTIDE SEQUENCE [LARGE SCALE GENOMIC DNA]</scope>
    <source>
        <strain evidence="6 7">ACht1</strain>
    </source>
</reference>
<gene>
    <name evidence="6" type="ORF">CALK_1230</name>
</gene>
<sequence>MNHERRVLVVDDDSISRMVLREALSISYRVDAASDIFEALEYLDTSEYAVVVTDLVLQGHTGIDIAKQIRKMGLDTEVIVVTGHDSLETVREAIHVGVNYYLTKPLNTSELRSLVKQSIYTYEFNRQAGEILQSSCVSGTPVVATALQNAMDYYNIQRQLSKTRNVEDAISAFFHMFTSQQGCSSAMAYLTDGEAYYLYFYGGYSEDELFSFLETSLDQDLLQSVSYPRGLPQDDICFYKLGGTNRSDITSSEKMIFSPLTGLGSSLGFIGLFGDAISLNRPVVNRFYTCIPIITPVIKRIYLEQKINHQAQTDTLTGIANRRMLEQAFHREIKRALRYGTPISVVMIDLDDFKQVNDTHGHIVGDSILKDFVQKVNGIIRGSDLFARYGGEEFTLILPETEKEGALHLAEKVRSEIETTGYEEHALSVQYTISLGVSCISGVDRNSQADAVGSDTCGKVAETAIHQADQALYQAKEMGKNRAVLFQQEATS</sequence>
<proteinExistence type="predicted"/>
<dbReference type="GO" id="GO:0000160">
    <property type="term" value="P:phosphorelay signal transduction system"/>
    <property type="evidence" value="ECO:0007669"/>
    <property type="project" value="InterPro"/>
</dbReference>
<dbReference type="RefSeq" id="WP_022636706.1">
    <property type="nucleotide sequence ID" value="NZ_ASJR01000009.1"/>
</dbReference>
<keyword evidence="7" id="KW-1185">Reference proteome</keyword>
<dbReference type="Pfam" id="PF00072">
    <property type="entry name" value="Response_reg"/>
    <property type="match status" value="1"/>
</dbReference>
<feature type="domain" description="GGDEF" evidence="5">
    <location>
        <begin position="341"/>
        <end position="488"/>
    </location>
</feature>
<protein>
    <recommendedName>
        <fullName evidence="1">diguanylate cyclase</fullName>
        <ecNumber evidence="1">2.7.7.65</ecNumber>
    </recommendedName>
</protein>
<dbReference type="PANTHER" id="PTHR45138">
    <property type="entry name" value="REGULATORY COMPONENTS OF SENSORY TRANSDUCTION SYSTEM"/>
    <property type="match status" value="1"/>
</dbReference>
<name>U7D9M2_9BACT</name>
<dbReference type="AlphaFoldDB" id="U7D9M2"/>
<dbReference type="EMBL" id="ASJR01000009">
    <property type="protein sequence ID" value="ERP31787.1"/>
    <property type="molecule type" value="Genomic_DNA"/>
</dbReference>
<dbReference type="FunFam" id="3.30.70.270:FF:000001">
    <property type="entry name" value="Diguanylate cyclase domain protein"/>
    <property type="match status" value="1"/>
</dbReference>
<evidence type="ECO:0000256" key="3">
    <source>
        <dbReference type="PROSITE-ProRule" id="PRU00169"/>
    </source>
</evidence>
<evidence type="ECO:0000259" key="5">
    <source>
        <dbReference type="PROSITE" id="PS50887"/>
    </source>
</evidence>
<dbReference type="NCBIfam" id="TIGR00254">
    <property type="entry name" value="GGDEF"/>
    <property type="match status" value="1"/>
</dbReference>
<organism evidence="6 7">
    <name type="scientific">Chitinivibrio alkaliphilus ACht1</name>
    <dbReference type="NCBI Taxonomy" id="1313304"/>
    <lineage>
        <taxon>Bacteria</taxon>
        <taxon>Pseudomonadati</taxon>
        <taxon>Fibrobacterota</taxon>
        <taxon>Chitinivibrionia</taxon>
        <taxon>Chitinivibrionales</taxon>
        <taxon>Chitinivibrionaceae</taxon>
        <taxon>Chitinivibrio</taxon>
    </lineage>
</organism>
<dbReference type="PROSITE" id="PS50887">
    <property type="entry name" value="GGDEF"/>
    <property type="match status" value="1"/>
</dbReference>
<evidence type="ECO:0000256" key="1">
    <source>
        <dbReference type="ARBA" id="ARBA00012528"/>
    </source>
</evidence>
<dbReference type="eggNOG" id="COG3706">
    <property type="taxonomic scope" value="Bacteria"/>
</dbReference>
<dbReference type="EC" id="2.7.7.65" evidence="1"/>
<dbReference type="Gene3D" id="3.30.70.270">
    <property type="match status" value="1"/>
</dbReference>
<keyword evidence="3" id="KW-0597">Phosphoprotein</keyword>
<dbReference type="SUPFAM" id="SSF52172">
    <property type="entry name" value="CheY-like"/>
    <property type="match status" value="1"/>
</dbReference>